<evidence type="ECO:0000313" key="2">
    <source>
        <dbReference type="EMBL" id="QHL88234.1"/>
    </source>
</evidence>
<evidence type="ECO:0000313" key="3">
    <source>
        <dbReference type="Proteomes" id="UP000464214"/>
    </source>
</evidence>
<protein>
    <recommendedName>
        <fullName evidence="4">Response receiver domain-containing protein</fullName>
    </recommendedName>
</protein>
<accession>A0A6P1P073</accession>
<gene>
    <name evidence="2" type="ORF">GU926_12650</name>
</gene>
<name>A0A6P1P073_9BACT</name>
<dbReference type="EMBL" id="CP047897">
    <property type="protein sequence ID" value="QHL88234.1"/>
    <property type="molecule type" value="Genomic_DNA"/>
</dbReference>
<feature type="coiled-coil region" evidence="1">
    <location>
        <begin position="283"/>
        <end position="314"/>
    </location>
</feature>
<proteinExistence type="predicted"/>
<evidence type="ECO:0008006" key="4">
    <source>
        <dbReference type="Google" id="ProtNLM"/>
    </source>
</evidence>
<dbReference type="RefSeq" id="WP_160692407.1">
    <property type="nucleotide sequence ID" value="NZ_CP047897.1"/>
</dbReference>
<evidence type="ECO:0000256" key="1">
    <source>
        <dbReference type="SAM" id="Coils"/>
    </source>
</evidence>
<dbReference type="KEGG" id="nib:GU926_12650"/>
<keyword evidence="3" id="KW-1185">Reference proteome</keyword>
<sequence length="477" mass="54919">MILPDNGKVVVFDDKHEDIKDLLSALSKKKIPYLYYQDEAGDDLPDTPIENIRLVFLDLELVISNASSHNIISSIAFRLRAVLEKNPIYVLIYWSTKENKYREALEQAFSEGLKDYKPIMLLSLNKAEAKASGNQTNYIIEHLQEEIKAFSTLNAFITWETIVNNSAGSITNQVLSFYPYDVNTWDSTNKFLLHKLAKAYSGSLGERFDDFTRLKNAMYTLNHSLIDNIETGINMIDSGDAFNNLLSRTELGIEYFNSKLNKTLLVSNLFDDVAQPGNVYFIINETEDLLKQNEEELEKALAQVKELKPELQEQARIGKIKKHKGSEEILRQRLNKEKTRINSLINSCLNLLLLNGKDEVRSQIFDSSIGIDLNITPICDYAQEKTSLFRVLPGLLVEQRFKEFINKEPVYCYISDPIIHILDKDYFLVFDFRYLSSFDESEVKLRKPKFRLKHQFLSDIQVKMSSHISRSGIFFVG</sequence>
<dbReference type="Proteomes" id="UP000464214">
    <property type="component" value="Chromosome"/>
</dbReference>
<dbReference type="AlphaFoldDB" id="A0A6P1P073"/>
<organism evidence="2 3">
    <name type="scientific">Nibribacter ruber</name>
    <dbReference type="NCBI Taxonomy" id="2698458"/>
    <lineage>
        <taxon>Bacteria</taxon>
        <taxon>Pseudomonadati</taxon>
        <taxon>Bacteroidota</taxon>
        <taxon>Cytophagia</taxon>
        <taxon>Cytophagales</taxon>
        <taxon>Hymenobacteraceae</taxon>
        <taxon>Nibribacter</taxon>
    </lineage>
</organism>
<reference evidence="2 3" key="1">
    <citation type="submission" date="2020-01" db="EMBL/GenBank/DDBJ databases">
        <authorList>
            <person name="Kim M."/>
        </authorList>
    </citation>
    <scope>NUCLEOTIDE SEQUENCE [LARGE SCALE GENOMIC DNA]</scope>
    <source>
        <strain evidence="2 3">BT10</strain>
    </source>
</reference>
<keyword evidence="1" id="KW-0175">Coiled coil</keyword>